<keyword evidence="10" id="KW-0902">Two-component regulatory system</keyword>
<evidence type="ECO:0000256" key="11">
    <source>
        <dbReference type="ARBA" id="ARBA00023136"/>
    </source>
</evidence>
<dbReference type="Pfam" id="PF02518">
    <property type="entry name" value="HATPase_c"/>
    <property type="match status" value="1"/>
</dbReference>
<comment type="catalytic activity">
    <reaction evidence="1">
        <text>ATP + protein L-histidine = ADP + protein N-phospho-L-histidine.</text>
        <dbReference type="EC" id="2.7.13.3"/>
    </reaction>
</comment>
<feature type="coiled-coil region" evidence="12">
    <location>
        <begin position="401"/>
        <end position="428"/>
    </location>
</feature>
<reference evidence="16 17" key="1">
    <citation type="submission" date="2023-12" db="EMBL/GenBank/DDBJ databases">
        <title>Baltic Sea Cyanobacteria.</title>
        <authorList>
            <person name="Delbaje E."/>
            <person name="Fewer D.P."/>
            <person name="Shishido T.K."/>
        </authorList>
    </citation>
    <scope>NUCLEOTIDE SEQUENCE [LARGE SCALE GENOMIC DNA]</scope>
    <source>
        <strain evidence="16 17">UHCC-0300</strain>
    </source>
</reference>
<dbReference type="SUPFAM" id="SSF47384">
    <property type="entry name" value="Homodimeric domain of signal transducing histidine kinase"/>
    <property type="match status" value="1"/>
</dbReference>
<dbReference type="SMART" id="SM00387">
    <property type="entry name" value="HATPase_c"/>
    <property type="match status" value="1"/>
</dbReference>
<evidence type="ECO:0000256" key="13">
    <source>
        <dbReference type="SAM" id="Phobius"/>
    </source>
</evidence>
<keyword evidence="12" id="KW-0175">Coiled coil</keyword>
<dbReference type="InterPro" id="IPR029151">
    <property type="entry name" value="Sensor-like_sf"/>
</dbReference>
<keyword evidence="16" id="KW-0067">ATP-binding</keyword>
<evidence type="ECO:0000256" key="5">
    <source>
        <dbReference type="ARBA" id="ARBA00022553"/>
    </source>
</evidence>
<dbReference type="SUPFAM" id="SSF103190">
    <property type="entry name" value="Sensory domain-like"/>
    <property type="match status" value="1"/>
</dbReference>
<evidence type="ECO:0000256" key="2">
    <source>
        <dbReference type="ARBA" id="ARBA00004651"/>
    </source>
</evidence>
<dbReference type="Proteomes" id="UP001302120">
    <property type="component" value="Unassembled WGS sequence"/>
</dbReference>
<keyword evidence="8" id="KW-0418">Kinase</keyword>
<dbReference type="InterPro" id="IPR003661">
    <property type="entry name" value="HisK_dim/P_dom"/>
</dbReference>
<dbReference type="PANTHER" id="PTHR43065">
    <property type="entry name" value="SENSOR HISTIDINE KINASE"/>
    <property type="match status" value="1"/>
</dbReference>
<evidence type="ECO:0000256" key="4">
    <source>
        <dbReference type="ARBA" id="ARBA00022475"/>
    </source>
</evidence>
<dbReference type="InterPro" id="IPR003660">
    <property type="entry name" value="HAMP_dom"/>
</dbReference>
<evidence type="ECO:0000256" key="12">
    <source>
        <dbReference type="SAM" id="Coils"/>
    </source>
</evidence>
<keyword evidence="9 13" id="KW-1133">Transmembrane helix</keyword>
<dbReference type="EMBL" id="JAYGHG010000001">
    <property type="protein sequence ID" value="MEA5579781.1"/>
    <property type="molecule type" value="Genomic_DNA"/>
</dbReference>
<comment type="caution">
    <text evidence="16">The sequence shown here is derived from an EMBL/GenBank/DDBJ whole genome shotgun (WGS) entry which is preliminary data.</text>
</comment>
<keyword evidence="6" id="KW-0808">Transferase</keyword>
<dbReference type="InterPro" id="IPR036890">
    <property type="entry name" value="HATPase_C_sf"/>
</dbReference>
<evidence type="ECO:0000256" key="6">
    <source>
        <dbReference type="ARBA" id="ARBA00022679"/>
    </source>
</evidence>
<dbReference type="Gene3D" id="1.10.287.130">
    <property type="match status" value="1"/>
</dbReference>
<feature type="domain" description="Histidine kinase" evidence="14">
    <location>
        <begin position="437"/>
        <end position="691"/>
    </location>
</feature>
<keyword evidence="7 13" id="KW-0812">Transmembrane</keyword>
<feature type="transmembrane region" description="Helical" evidence="13">
    <location>
        <begin position="315"/>
        <end position="335"/>
    </location>
</feature>
<dbReference type="RefSeq" id="WP_323194128.1">
    <property type="nucleotide sequence ID" value="NZ_JAYGHG010000001.1"/>
</dbReference>
<keyword evidence="5" id="KW-0597">Phosphoprotein</keyword>
<dbReference type="CDD" id="cd00082">
    <property type="entry name" value="HisKA"/>
    <property type="match status" value="1"/>
</dbReference>
<keyword evidence="11 13" id="KW-0472">Membrane</keyword>
<dbReference type="SMART" id="SM00304">
    <property type="entry name" value="HAMP"/>
    <property type="match status" value="1"/>
</dbReference>
<gene>
    <name evidence="16" type="ORF">VB620_00320</name>
</gene>
<protein>
    <recommendedName>
        <fullName evidence="3">histidine kinase</fullName>
        <ecNumber evidence="3">2.7.13.3</ecNumber>
    </recommendedName>
</protein>
<feature type="domain" description="HAMP" evidence="15">
    <location>
        <begin position="336"/>
        <end position="388"/>
    </location>
</feature>
<proteinExistence type="predicted"/>
<evidence type="ECO:0000256" key="10">
    <source>
        <dbReference type="ARBA" id="ARBA00023012"/>
    </source>
</evidence>
<keyword evidence="17" id="KW-1185">Reference proteome</keyword>
<dbReference type="PANTHER" id="PTHR43065:SF50">
    <property type="entry name" value="HISTIDINE KINASE"/>
    <property type="match status" value="1"/>
</dbReference>
<dbReference type="PROSITE" id="PS50109">
    <property type="entry name" value="HIS_KIN"/>
    <property type="match status" value="1"/>
</dbReference>
<dbReference type="InterPro" id="IPR004358">
    <property type="entry name" value="Sig_transdc_His_kin-like_C"/>
</dbReference>
<dbReference type="InterPro" id="IPR036097">
    <property type="entry name" value="HisK_dim/P_sf"/>
</dbReference>
<dbReference type="SUPFAM" id="SSF55874">
    <property type="entry name" value="ATPase domain of HSP90 chaperone/DNA topoisomerase II/histidine kinase"/>
    <property type="match status" value="1"/>
</dbReference>
<feature type="transmembrane region" description="Helical" evidence="13">
    <location>
        <begin position="12"/>
        <end position="32"/>
    </location>
</feature>
<dbReference type="Pfam" id="PF02743">
    <property type="entry name" value="dCache_1"/>
    <property type="match status" value="1"/>
</dbReference>
<dbReference type="CDD" id="cd06225">
    <property type="entry name" value="HAMP"/>
    <property type="match status" value="1"/>
</dbReference>
<comment type="subcellular location">
    <subcellularLocation>
        <location evidence="2">Cell membrane</location>
        <topology evidence="2">Multi-pass membrane protein</topology>
    </subcellularLocation>
</comment>
<dbReference type="EC" id="2.7.13.3" evidence="3"/>
<name>A0ABU5UBF3_9CYAN</name>
<dbReference type="Gene3D" id="6.10.340.10">
    <property type="match status" value="1"/>
</dbReference>
<evidence type="ECO:0000256" key="1">
    <source>
        <dbReference type="ARBA" id="ARBA00000085"/>
    </source>
</evidence>
<evidence type="ECO:0000256" key="7">
    <source>
        <dbReference type="ARBA" id="ARBA00022692"/>
    </source>
</evidence>
<sequence length="692" mass="77568">MNNTKIVNKLILWFLIIALLPLTTITCLNYYIASSSQKKEVENNLIATANSKVKWLENYINQRKNNAKAITQIPHIIDAAEKYQQVFEKFGLNSPESKKLDREYRTFITNYLEIFGYSDIIFISQPGDAIFSVKLGQELGENFHTGDYKNSELAKVFERAKTLMQVEISNFGYHLNTKEPVAFIAAPIFKNNIIIGVLVLKLNNQEFNKVVNNYIGLGKTGETIVVSKIDQTIVFNSPTRHDSNAAFNRTINIKQQKSHPLNQASQGIKGFGITTDYRGQETIAAWRYLPSLNSGLLVKIDTAEAFATLKTLQKITIILIIITFVFVILAAILVAKTISKPVIELTQVVKELTKGNFYQQAKVINNDEIGQLAQSFNYMAESLEKSFETIKLREIELADTNEKLAAILAELEYKAQQLANQLIQSEKMSSLGQLVAGIAHEINNPVSFIYGNIEPAKEYIQVLLKIIQVYQKSYPEPVREVQEIAEDIALDFVAKDFPKLLASIEIGAKRIKEIVLSLRNFSRLDEAEIKAVNIHEGIDSTLMILANRLKANSERPEISVIKVYGNLPLVGCYVGQLNQVFMNILVNGIDALEEAIISHNLAREPQISIRTELSRDNQVIISIADNGMGIPENLQNKLFDPFFTTKPIGKGTGLGLSISYKIITEKHQGKIQCISSPGNGTEFLISFPLYQV</sequence>
<keyword evidence="4" id="KW-1003">Cell membrane</keyword>
<evidence type="ECO:0000259" key="15">
    <source>
        <dbReference type="PROSITE" id="PS50885"/>
    </source>
</evidence>
<evidence type="ECO:0000259" key="14">
    <source>
        <dbReference type="PROSITE" id="PS50109"/>
    </source>
</evidence>
<dbReference type="Gene3D" id="3.30.450.20">
    <property type="entry name" value="PAS domain"/>
    <property type="match status" value="1"/>
</dbReference>
<dbReference type="InterPro" id="IPR033479">
    <property type="entry name" value="dCache_1"/>
</dbReference>
<evidence type="ECO:0000313" key="17">
    <source>
        <dbReference type="Proteomes" id="UP001302120"/>
    </source>
</evidence>
<dbReference type="PRINTS" id="PR00344">
    <property type="entry name" value="BCTRLSENSOR"/>
</dbReference>
<dbReference type="PROSITE" id="PS50885">
    <property type="entry name" value="HAMP"/>
    <property type="match status" value="1"/>
</dbReference>
<dbReference type="InterPro" id="IPR003594">
    <property type="entry name" value="HATPase_dom"/>
</dbReference>
<accession>A0ABU5UBF3</accession>
<dbReference type="GO" id="GO:0005524">
    <property type="term" value="F:ATP binding"/>
    <property type="evidence" value="ECO:0007669"/>
    <property type="project" value="UniProtKB-KW"/>
</dbReference>
<evidence type="ECO:0000256" key="9">
    <source>
        <dbReference type="ARBA" id="ARBA00022989"/>
    </source>
</evidence>
<evidence type="ECO:0000256" key="8">
    <source>
        <dbReference type="ARBA" id="ARBA00022777"/>
    </source>
</evidence>
<dbReference type="Gene3D" id="3.30.565.10">
    <property type="entry name" value="Histidine kinase-like ATPase, C-terminal domain"/>
    <property type="match status" value="1"/>
</dbReference>
<evidence type="ECO:0000313" key="16">
    <source>
        <dbReference type="EMBL" id="MEA5579781.1"/>
    </source>
</evidence>
<dbReference type="InterPro" id="IPR005467">
    <property type="entry name" value="His_kinase_dom"/>
</dbReference>
<dbReference type="SUPFAM" id="SSF158472">
    <property type="entry name" value="HAMP domain-like"/>
    <property type="match status" value="1"/>
</dbReference>
<organism evidence="16 17">
    <name type="scientific">Nodularia harveyana UHCC-0300</name>
    <dbReference type="NCBI Taxonomy" id="2974287"/>
    <lineage>
        <taxon>Bacteria</taxon>
        <taxon>Bacillati</taxon>
        <taxon>Cyanobacteriota</taxon>
        <taxon>Cyanophyceae</taxon>
        <taxon>Nostocales</taxon>
        <taxon>Nodulariaceae</taxon>
        <taxon>Nodularia</taxon>
    </lineage>
</organism>
<dbReference type="Pfam" id="PF00672">
    <property type="entry name" value="HAMP"/>
    <property type="match status" value="1"/>
</dbReference>
<evidence type="ECO:0000256" key="3">
    <source>
        <dbReference type="ARBA" id="ARBA00012438"/>
    </source>
</evidence>
<keyword evidence="16" id="KW-0547">Nucleotide-binding</keyword>